<dbReference type="GO" id="GO:0005886">
    <property type="term" value="C:plasma membrane"/>
    <property type="evidence" value="ECO:0007669"/>
    <property type="project" value="TreeGrafter"/>
</dbReference>
<evidence type="ECO:0000256" key="1">
    <source>
        <dbReference type="ARBA" id="ARBA00010792"/>
    </source>
</evidence>
<keyword evidence="2" id="KW-0472">Membrane</keyword>
<feature type="transmembrane region" description="Helical" evidence="2">
    <location>
        <begin position="272"/>
        <end position="294"/>
    </location>
</feature>
<keyword evidence="2" id="KW-0812">Transmembrane</keyword>
<dbReference type="EMBL" id="JAESWA010000025">
    <property type="protein sequence ID" value="MBL4933536.1"/>
    <property type="molecule type" value="Genomic_DNA"/>
</dbReference>
<proteinExistence type="inferred from homology"/>
<reference evidence="5" key="1">
    <citation type="submission" date="2021-01" db="EMBL/GenBank/DDBJ databases">
        <title>Genome public.</title>
        <authorList>
            <person name="Liu C."/>
            <person name="Sun Q."/>
        </authorList>
    </citation>
    <scope>NUCLEOTIDE SEQUENCE</scope>
    <source>
        <strain evidence="5">YIM B02565</strain>
    </source>
</reference>
<sequence>MHTVLELINQYGYMILFFALILELIAFPLPGELIMTYCGFLVYDSKMSWLLSILVASSGAALGITISYFAGTKLGLNFFKRHGSYIHLGQERLEKTSSWFNSYGNRLLIFAYFIPGVRHITGYFSGITQISYKKFSTNAYLGALIWASTFISLGKFLGPNWEKFHGYISKYLLIGSLVILIILVIIYSYKNHKDEIIKFAYKYMAKALTTFHSMGRIKVTIAFISVAFLGFFALVIGLIQDYLANELQQFDKITTYLVSVVFDENWDFLISFLSYLTSIKILIPLIILMIIYISRKGIDKLLEMRFLLITIVGGEVYLSILRYIFKRISPSSNILENIQYSFPSKESLIAIITYSFITFILIRHTKKTWVNTALVLITILVCILSGLNPLYFQTEYPSDVYAGYIFGGVWVTLNIILLEIYRIIPKVQS</sequence>
<feature type="transmembrane region" description="Helical" evidence="2">
    <location>
        <begin position="49"/>
        <end position="71"/>
    </location>
</feature>
<dbReference type="InterPro" id="IPR036938">
    <property type="entry name" value="PAP2/HPO_sf"/>
</dbReference>
<comment type="caution">
    <text evidence="5">The sequence shown here is derived from an EMBL/GenBank/DDBJ whole genome shotgun (WGS) entry which is preliminary data.</text>
</comment>
<evidence type="ECO:0000256" key="2">
    <source>
        <dbReference type="SAM" id="Phobius"/>
    </source>
</evidence>
<dbReference type="RefSeq" id="WP_202768978.1">
    <property type="nucleotide sequence ID" value="NZ_JAESWA010000025.1"/>
</dbReference>
<dbReference type="Proteomes" id="UP000623681">
    <property type="component" value="Unassembled WGS sequence"/>
</dbReference>
<dbReference type="SUPFAM" id="SSF48317">
    <property type="entry name" value="Acid phosphatase/Vanadium-dependent haloperoxidase"/>
    <property type="match status" value="1"/>
</dbReference>
<evidence type="ECO:0000259" key="3">
    <source>
        <dbReference type="Pfam" id="PF01569"/>
    </source>
</evidence>
<dbReference type="Pfam" id="PF01569">
    <property type="entry name" value="PAP2"/>
    <property type="match status" value="1"/>
</dbReference>
<feature type="domain" description="VTT" evidence="4">
    <location>
        <begin position="29"/>
        <end position="155"/>
    </location>
</feature>
<feature type="transmembrane region" description="Helical" evidence="2">
    <location>
        <begin position="139"/>
        <end position="158"/>
    </location>
</feature>
<feature type="transmembrane region" description="Helical" evidence="2">
    <location>
        <begin position="12"/>
        <end position="29"/>
    </location>
</feature>
<dbReference type="Pfam" id="PF09335">
    <property type="entry name" value="VTT_dom"/>
    <property type="match status" value="1"/>
</dbReference>
<gene>
    <name evidence="5" type="ORF">JK634_17220</name>
</gene>
<feature type="transmembrane region" description="Helical" evidence="2">
    <location>
        <begin position="170"/>
        <end position="189"/>
    </location>
</feature>
<dbReference type="Gene3D" id="1.20.144.10">
    <property type="entry name" value="Phosphatidic acid phosphatase type 2/haloperoxidase"/>
    <property type="match status" value="1"/>
</dbReference>
<keyword evidence="2" id="KW-1133">Transmembrane helix</keyword>
<keyword evidence="6" id="KW-1185">Reference proteome</keyword>
<comment type="similarity">
    <text evidence="1">Belongs to the DedA family.</text>
</comment>
<dbReference type="AlphaFoldDB" id="A0A937K4Q5"/>
<accession>A0A937K4Q5</accession>
<feature type="transmembrane region" description="Helical" evidence="2">
    <location>
        <begin position="404"/>
        <end position="424"/>
    </location>
</feature>
<evidence type="ECO:0000313" key="6">
    <source>
        <dbReference type="Proteomes" id="UP000623681"/>
    </source>
</evidence>
<feature type="transmembrane region" description="Helical" evidence="2">
    <location>
        <begin position="369"/>
        <end position="392"/>
    </location>
</feature>
<dbReference type="PANTHER" id="PTHR42709">
    <property type="entry name" value="ALKALINE PHOSPHATASE LIKE PROTEIN"/>
    <property type="match status" value="1"/>
</dbReference>
<dbReference type="InterPro" id="IPR032816">
    <property type="entry name" value="VTT_dom"/>
</dbReference>
<feature type="domain" description="Phosphatidic acid phosphatase type 2/haloperoxidase" evidence="3">
    <location>
        <begin position="336"/>
        <end position="413"/>
    </location>
</feature>
<feature type="transmembrane region" description="Helical" evidence="2">
    <location>
        <begin position="219"/>
        <end position="239"/>
    </location>
</feature>
<protein>
    <submittedName>
        <fullName evidence="5">VTT domain-containing protein</fullName>
    </submittedName>
</protein>
<feature type="transmembrane region" description="Helical" evidence="2">
    <location>
        <begin position="345"/>
        <end position="362"/>
    </location>
</feature>
<organism evidence="5 6">
    <name type="scientific">Clostridium paridis</name>
    <dbReference type="NCBI Taxonomy" id="2803863"/>
    <lineage>
        <taxon>Bacteria</taxon>
        <taxon>Bacillati</taxon>
        <taxon>Bacillota</taxon>
        <taxon>Clostridia</taxon>
        <taxon>Eubacteriales</taxon>
        <taxon>Clostridiaceae</taxon>
        <taxon>Clostridium</taxon>
    </lineage>
</organism>
<evidence type="ECO:0000259" key="4">
    <source>
        <dbReference type="Pfam" id="PF09335"/>
    </source>
</evidence>
<dbReference type="PANTHER" id="PTHR42709:SF9">
    <property type="entry name" value="ALKALINE PHOSPHATASE LIKE PROTEIN"/>
    <property type="match status" value="1"/>
</dbReference>
<name>A0A937K4Q5_9CLOT</name>
<evidence type="ECO:0000313" key="5">
    <source>
        <dbReference type="EMBL" id="MBL4933536.1"/>
    </source>
</evidence>
<dbReference type="InterPro" id="IPR051311">
    <property type="entry name" value="DedA_domain"/>
</dbReference>
<dbReference type="InterPro" id="IPR000326">
    <property type="entry name" value="PAP2/HPO"/>
</dbReference>
<feature type="transmembrane region" description="Helical" evidence="2">
    <location>
        <begin position="306"/>
        <end position="325"/>
    </location>
</feature>